<dbReference type="PANTHER" id="PTHR35089">
    <property type="entry name" value="CHAPERONE PROTEIN SKP"/>
    <property type="match status" value="1"/>
</dbReference>
<dbReference type="RefSeq" id="WP_173072520.1">
    <property type="nucleotide sequence ID" value="NZ_CP041345.1"/>
</dbReference>
<proteinExistence type="inferred from homology"/>
<dbReference type="EMBL" id="CP041345">
    <property type="protein sequence ID" value="QKG79003.1"/>
    <property type="molecule type" value="Genomic_DNA"/>
</dbReference>
<dbReference type="Proteomes" id="UP000500961">
    <property type="component" value="Chromosome"/>
</dbReference>
<dbReference type="SMART" id="SM00935">
    <property type="entry name" value="OmpH"/>
    <property type="match status" value="1"/>
</dbReference>
<feature type="signal peptide" evidence="4">
    <location>
        <begin position="1"/>
        <end position="22"/>
    </location>
</feature>
<dbReference type="GO" id="GO:0050821">
    <property type="term" value="P:protein stabilization"/>
    <property type="evidence" value="ECO:0007669"/>
    <property type="project" value="TreeGrafter"/>
</dbReference>
<feature type="chain" id="PRO_5029751136" evidence="4">
    <location>
        <begin position="23"/>
        <end position="172"/>
    </location>
</feature>
<organism evidence="5 6">
    <name type="scientific">Tenuifilum thalassicum</name>
    <dbReference type="NCBI Taxonomy" id="2590900"/>
    <lineage>
        <taxon>Bacteria</taxon>
        <taxon>Pseudomonadati</taxon>
        <taxon>Bacteroidota</taxon>
        <taxon>Bacteroidia</taxon>
        <taxon>Bacteroidales</taxon>
        <taxon>Tenuifilaceae</taxon>
        <taxon>Tenuifilum</taxon>
    </lineage>
</organism>
<dbReference type="Gene3D" id="3.30.910.20">
    <property type="entry name" value="Skp domain"/>
    <property type="match status" value="1"/>
</dbReference>
<gene>
    <name evidence="5" type="ORF">FHG85_01565</name>
</gene>
<feature type="coiled-coil region" evidence="3">
    <location>
        <begin position="42"/>
        <end position="106"/>
    </location>
</feature>
<dbReference type="AlphaFoldDB" id="A0A7D4BCS0"/>
<sequence>MRKILTLVIIATLTLGYSSLNAQNYKFGHINSQELLNAMPDKDSAEAKIKKYAESLQEQIEQLQVEFNKKYQDYLQKRNTFTDAIREMKEKELSDMQQRAQEYQQVAEQDYQRFQAETMKPVIDKADAAIKKVAKENGFTYIFDTSSGVLLYFSDKSIDITPLVKKELGIKE</sequence>
<reference evidence="5 6" key="1">
    <citation type="submission" date="2019-07" db="EMBL/GenBank/DDBJ databases">
        <title>Thalassofilum flectens gen. nov., sp. nov., a novel moderate thermophilic anaerobe from a shallow sea hot spring in Kunashir Island (Russia), representing a new family in the order Bacteroidales, and proposal of Thalassofilacea fam. nov.</title>
        <authorList>
            <person name="Kochetkova T.V."/>
            <person name="Podosokorskaya O.A."/>
            <person name="Novikov A."/>
            <person name="Elcheninov A.G."/>
            <person name="Toshchakov S.V."/>
            <person name="Kublanov I.V."/>
        </authorList>
    </citation>
    <scope>NUCLEOTIDE SEQUENCE [LARGE SCALE GENOMIC DNA]</scope>
    <source>
        <strain evidence="5 6">38-H</strain>
    </source>
</reference>
<dbReference type="Pfam" id="PF03938">
    <property type="entry name" value="OmpH"/>
    <property type="match status" value="1"/>
</dbReference>
<dbReference type="PANTHER" id="PTHR35089:SF1">
    <property type="entry name" value="CHAPERONE PROTEIN SKP"/>
    <property type="match status" value="1"/>
</dbReference>
<dbReference type="GO" id="GO:0051082">
    <property type="term" value="F:unfolded protein binding"/>
    <property type="evidence" value="ECO:0007669"/>
    <property type="project" value="InterPro"/>
</dbReference>
<dbReference type="GO" id="GO:0005829">
    <property type="term" value="C:cytosol"/>
    <property type="evidence" value="ECO:0007669"/>
    <property type="project" value="TreeGrafter"/>
</dbReference>
<keyword evidence="6" id="KW-1185">Reference proteome</keyword>
<evidence type="ECO:0000256" key="2">
    <source>
        <dbReference type="ARBA" id="ARBA00022729"/>
    </source>
</evidence>
<evidence type="ECO:0000256" key="1">
    <source>
        <dbReference type="ARBA" id="ARBA00009091"/>
    </source>
</evidence>
<keyword evidence="3" id="KW-0175">Coiled coil</keyword>
<keyword evidence="2 4" id="KW-0732">Signal</keyword>
<dbReference type="InterPro" id="IPR005632">
    <property type="entry name" value="Chaperone_Skp"/>
</dbReference>
<dbReference type="KEGG" id="ttz:FHG85_01565"/>
<dbReference type="InterPro" id="IPR024930">
    <property type="entry name" value="Skp_dom_sf"/>
</dbReference>
<evidence type="ECO:0000256" key="4">
    <source>
        <dbReference type="SAM" id="SignalP"/>
    </source>
</evidence>
<name>A0A7D4BCS0_9BACT</name>
<evidence type="ECO:0000256" key="3">
    <source>
        <dbReference type="SAM" id="Coils"/>
    </source>
</evidence>
<comment type="similarity">
    <text evidence="1">Belongs to the Skp family.</text>
</comment>
<evidence type="ECO:0000313" key="6">
    <source>
        <dbReference type="Proteomes" id="UP000500961"/>
    </source>
</evidence>
<dbReference type="SUPFAM" id="SSF111384">
    <property type="entry name" value="OmpH-like"/>
    <property type="match status" value="1"/>
</dbReference>
<evidence type="ECO:0000313" key="5">
    <source>
        <dbReference type="EMBL" id="QKG79003.1"/>
    </source>
</evidence>
<accession>A0A7D4BCS0</accession>
<protein>
    <submittedName>
        <fullName evidence="5">OmpH family outer membrane protein</fullName>
    </submittedName>
</protein>